<dbReference type="EMBL" id="CP042905">
    <property type="protein sequence ID" value="QEE17394.2"/>
    <property type="molecule type" value="Genomic_DNA"/>
</dbReference>
<evidence type="ECO:0000313" key="2">
    <source>
        <dbReference type="Proteomes" id="UP000321408"/>
    </source>
</evidence>
<name>A0A5B9DE53_9ARCH</name>
<accession>A0A5B9DE53</accession>
<evidence type="ECO:0000313" key="1">
    <source>
        <dbReference type="EMBL" id="QEE17394.2"/>
    </source>
</evidence>
<dbReference type="Proteomes" id="UP000321408">
    <property type="component" value="Chromosome"/>
</dbReference>
<dbReference type="KEGG" id="psyt:DSAG12_03228"/>
<sequence>METHNTKEKNVFKSALNNSKNVFKRAICIFPFYRRKFVRDAASKRSFPFCEMVEEIQPV</sequence>
<gene>
    <name evidence="1" type="ORF">DSAG12_03228</name>
</gene>
<keyword evidence="2" id="KW-1185">Reference proteome</keyword>
<organism evidence="1 2">
    <name type="scientific">Promethearchaeum syntrophicum</name>
    <dbReference type="NCBI Taxonomy" id="2594042"/>
    <lineage>
        <taxon>Archaea</taxon>
        <taxon>Promethearchaeati</taxon>
        <taxon>Promethearchaeota</taxon>
        <taxon>Promethearchaeia</taxon>
        <taxon>Promethearchaeales</taxon>
        <taxon>Promethearchaeaceae</taxon>
        <taxon>Promethearchaeum</taxon>
    </lineage>
</organism>
<reference evidence="1 2" key="1">
    <citation type="journal article" date="2020" name="Nature">
        <title>Isolation of an archaeon at the prokaryote-eukaryote interface.</title>
        <authorList>
            <person name="Imachi H."/>
            <person name="Nobu M.K."/>
            <person name="Nakahara N."/>
            <person name="Morono Y."/>
            <person name="Ogawara M."/>
            <person name="Takaki Y."/>
            <person name="Takano Y."/>
            <person name="Uematsu K."/>
            <person name="Ikuta T."/>
            <person name="Ito M."/>
            <person name="Matsui Y."/>
            <person name="Miyazaki M."/>
            <person name="Murata K."/>
            <person name="Saito Y."/>
            <person name="Sakai S."/>
            <person name="Song C."/>
            <person name="Tasumi E."/>
            <person name="Yamanaka Y."/>
            <person name="Yamaguchi T."/>
            <person name="Kamagata Y."/>
            <person name="Tamaki H."/>
            <person name="Takai K."/>
        </authorList>
    </citation>
    <scope>NUCLEOTIDE SEQUENCE [LARGE SCALE GENOMIC DNA]</scope>
    <source>
        <strain evidence="1 2">MK-D1</strain>
    </source>
</reference>
<dbReference type="AlphaFoldDB" id="A0A5B9DE53"/>
<reference evidence="1 2" key="2">
    <citation type="journal article" date="2024" name="Int. J. Syst. Evol. Microbiol.">
        <title>Promethearchaeum syntrophicum gen. nov., sp. nov., an anaerobic, obligately syntrophic archaeon, the first isolate of the lineage 'Asgard' archaea, and proposal of the new archaeal phylum Promethearchaeota phyl. nov. and kingdom Promethearchaeati regn. nov.</title>
        <authorList>
            <person name="Imachi H."/>
            <person name="Nobu M.K."/>
            <person name="Kato S."/>
            <person name="Takaki Y."/>
            <person name="Miyazaki M."/>
            <person name="Miyata M."/>
            <person name="Ogawara M."/>
            <person name="Saito Y."/>
            <person name="Sakai S."/>
            <person name="Tahara Y.O."/>
            <person name="Takano Y."/>
            <person name="Tasumi E."/>
            <person name="Uematsu K."/>
            <person name="Yoshimura T."/>
            <person name="Itoh T."/>
            <person name="Ohkuma M."/>
            <person name="Takai K."/>
        </authorList>
    </citation>
    <scope>NUCLEOTIDE SEQUENCE [LARGE SCALE GENOMIC DNA]</scope>
    <source>
        <strain evidence="1 2">MK-D1</strain>
    </source>
</reference>
<proteinExistence type="predicted"/>
<protein>
    <submittedName>
        <fullName evidence="1">Uncharacterized protein</fullName>
    </submittedName>
</protein>